<feature type="region of interest" description="Disordered" evidence="7">
    <location>
        <begin position="1"/>
        <end position="28"/>
    </location>
</feature>
<comment type="caution">
    <text evidence="9">The sequence shown here is derived from an EMBL/GenBank/DDBJ whole genome shotgun (WGS) entry which is preliminary data.</text>
</comment>
<feature type="transmembrane region" description="Helical" evidence="8">
    <location>
        <begin position="442"/>
        <end position="466"/>
    </location>
</feature>
<gene>
    <name evidence="9" type="ORF">ACH429_09915</name>
</gene>
<evidence type="ECO:0000256" key="3">
    <source>
        <dbReference type="ARBA" id="ARBA00022475"/>
    </source>
</evidence>
<dbReference type="PANTHER" id="PTHR30250:SF10">
    <property type="entry name" value="LIPOPOLYSACCHARIDE BIOSYNTHESIS PROTEIN WZXC"/>
    <property type="match status" value="1"/>
</dbReference>
<feature type="transmembrane region" description="Helical" evidence="8">
    <location>
        <begin position="386"/>
        <end position="406"/>
    </location>
</feature>
<keyword evidence="3" id="KW-1003">Cell membrane</keyword>
<evidence type="ECO:0000256" key="2">
    <source>
        <dbReference type="ARBA" id="ARBA00007430"/>
    </source>
</evidence>
<evidence type="ECO:0000256" key="7">
    <source>
        <dbReference type="SAM" id="MobiDB-lite"/>
    </source>
</evidence>
<keyword evidence="10" id="KW-1185">Reference proteome</keyword>
<dbReference type="Proteomes" id="UP001611548">
    <property type="component" value="Unassembled WGS sequence"/>
</dbReference>
<evidence type="ECO:0000256" key="1">
    <source>
        <dbReference type="ARBA" id="ARBA00004651"/>
    </source>
</evidence>
<feature type="transmembrane region" description="Helical" evidence="8">
    <location>
        <begin position="356"/>
        <end position="377"/>
    </location>
</feature>
<keyword evidence="5 8" id="KW-1133">Transmembrane helix</keyword>
<dbReference type="Pfam" id="PF13440">
    <property type="entry name" value="Polysacc_synt_3"/>
    <property type="match status" value="1"/>
</dbReference>
<keyword evidence="4 8" id="KW-0812">Transmembrane</keyword>
<organism evidence="9 10">
    <name type="scientific">Streptomyces pathocidini</name>
    <dbReference type="NCBI Taxonomy" id="1650571"/>
    <lineage>
        <taxon>Bacteria</taxon>
        <taxon>Bacillati</taxon>
        <taxon>Actinomycetota</taxon>
        <taxon>Actinomycetes</taxon>
        <taxon>Kitasatosporales</taxon>
        <taxon>Streptomycetaceae</taxon>
        <taxon>Streptomyces</taxon>
    </lineage>
</organism>
<feature type="transmembrane region" description="Helical" evidence="8">
    <location>
        <begin position="203"/>
        <end position="224"/>
    </location>
</feature>
<feature type="transmembrane region" description="Helical" evidence="8">
    <location>
        <begin position="178"/>
        <end position="197"/>
    </location>
</feature>
<evidence type="ECO:0000313" key="9">
    <source>
        <dbReference type="EMBL" id="MFI1964425.1"/>
    </source>
</evidence>
<evidence type="ECO:0000256" key="8">
    <source>
        <dbReference type="SAM" id="Phobius"/>
    </source>
</evidence>
<evidence type="ECO:0000256" key="6">
    <source>
        <dbReference type="ARBA" id="ARBA00023136"/>
    </source>
</evidence>
<dbReference type="RefSeq" id="WP_079100943.1">
    <property type="nucleotide sequence ID" value="NZ_JBIRWE010000003.1"/>
</dbReference>
<feature type="transmembrane region" description="Helical" evidence="8">
    <location>
        <begin position="110"/>
        <end position="134"/>
    </location>
</feature>
<proteinExistence type="inferred from homology"/>
<evidence type="ECO:0000313" key="10">
    <source>
        <dbReference type="Proteomes" id="UP001611548"/>
    </source>
</evidence>
<feature type="transmembrane region" description="Helical" evidence="8">
    <location>
        <begin position="472"/>
        <end position="493"/>
    </location>
</feature>
<keyword evidence="6 8" id="KW-0472">Membrane</keyword>
<evidence type="ECO:0000256" key="5">
    <source>
        <dbReference type="ARBA" id="ARBA00022989"/>
    </source>
</evidence>
<comment type="subcellular location">
    <subcellularLocation>
        <location evidence="1">Cell membrane</location>
        <topology evidence="1">Multi-pass membrane protein</topology>
    </subcellularLocation>
</comment>
<dbReference type="CDD" id="cd13127">
    <property type="entry name" value="MATE_tuaB_like"/>
    <property type="match status" value="1"/>
</dbReference>
<name>A0ABW7URT1_9ACTN</name>
<protein>
    <submittedName>
        <fullName evidence="9">Lipopolysaccharide biosynthesis protein</fullName>
    </submittedName>
</protein>
<feature type="transmembrane region" description="Helical" evidence="8">
    <location>
        <begin position="146"/>
        <end position="166"/>
    </location>
</feature>
<feature type="transmembrane region" description="Helical" evidence="8">
    <location>
        <begin position="412"/>
        <end position="430"/>
    </location>
</feature>
<comment type="similarity">
    <text evidence="2">Belongs to the polysaccharide synthase family.</text>
</comment>
<reference evidence="9 10" key="1">
    <citation type="submission" date="2024-10" db="EMBL/GenBank/DDBJ databases">
        <title>The Natural Products Discovery Center: Release of the First 8490 Sequenced Strains for Exploring Actinobacteria Biosynthetic Diversity.</title>
        <authorList>
            <person name="Kalkreuter E."/>
            <person name="Kautsar S.A."/>
            <person name="Yang D."/>
            <person name="Bader C.D."/>
            <person name="Teijaro C.N."/>
            <person name="Fluegel L."/>
            <person name="Davis C.M."/>
            <person name="Simpson J.R."/>
            <person name="Lauterbach L."/>
            <person name="Steele A.D."/>
            <person name="Gui C."/>
            <person name="Meng S."/>
            <person name="Li G."/>
            <person name="Viehrig K."/>
            <person name="Ye F."/>
            <person name="Su P."/>
            <person name="Kiefer A.F."/>
            <person name="Nichols A."/>
            <person name="Cepeda A.J."/>
            <person name="Yan W."/>
            <person name="Fan B."/>
            <person name="Jiang Y."/>
            <person name="Adhikari A."/>
            <person name="Zheng C.-J."/>
            <person name="Schuster L."/>
            <person name="Cowan T.M."/>
            <person name="Smanski M.J."/>
            <person name="Chevrette M.G."/>
            <person name="De Carvalho L.P.S."/>
            <person name="Shen B."/>
        </authorList>
    </citation>
    <scope>NUCLEOTIDE SEQUENCE [LARGE SCALE GENOMIC DNA]</scope>
    <source>
        <strain evidence="9 10">NPDC020327</strain>
    </source>
</reference>
<evidence type="ECO:0000256" key="4">
    <source>
        <dbReference type="ARBA" id="ARBA00022692"/>
    </source>
</evidence>
<accession>A0ABW7URT1</accession>
<feature type="transmembrane region" description="Helical" evidence="8">
    <location>
        <begin position="318"/>
        <end position="336"/>
    </location>
</feature>
<dbReference type="InterPro" id="IPR050833">
    <property type="entry name" value="Poly_Biosynth_Transport"/>
</dbReference>
<dbReference type="PANTHER" id="PTHR30250">
    <property type="entry name" value="PST FAMILY PREDICTED COLANIC ACID TRANSPORTER"/>
    <property type="match status" value="1"/>
</dbReference>
<dbReference type="EMBL" id="JBIRWE010000003">
    <property type="protein sequence ID" value="MFI1964425.1"/>
    <property type="molecule type" value="Genomic_DNA"/>
</dbReference>
<sequence length="519" mass="53606">MTATLPPSAARSTARPEPAKRRRAETDWHASGRLASAAARGGLVTALGTWARCAVQLVTVIGVTRALGPSQYGFAAVVIVYNAGTELLRGSGLASAVIQRKRVPHGSASTVHYLNCALGVLLTAVLMAAAPAISTVFGMGHATRDVALLALVFLLAGPAAVPAALLARNLAFGRLAAVEFTAVVASCGTALALAAGGAGSSALVAQALVASALSCVGTLLVCPWRPGRPAPWRTVRGYAAFGANVAGVQALNLLTRSVDKALVGGFFGPVSAALYTQAGQLLILPLEQVATPMQRVAVPALSRVYGNRDAFRHCYRTLVSLVGYILWPMFITLAVLADAIVETLFGSEWAAAAELFRILVIAGVAQVLGHVTAWVFVASGQVRRQTLWAVATRPLVIGSFFIGIPWGVRGMALSYALASLAMVLPGFLVVRRRAGLAVTDLLRAVLRPALLSTAVGIVLLATVALVDPRQGWPALLGCAATAVLTAVGLTLAIPSVRAELAGFIGLLRRAPVPAEKVPS</sequence>